<dbReference type="eggNOG" id="ENOG5033J3T">
    <property type="taxonomic scope" value="Bacteria"/>
</dbReference>
<keyword evidence="1" id="KW-0732">Signal</keyword>
<gene>
    <name evidence="2" type="ordered locus">Xaut_5084</name>
</gene>
<organism evidence="2 3">
    <name type="scientific">Xanthobacter autotrophicus (strain ATCC BAA-1158 / Py2)</name>
    <dbReference type="NCBI Taxonomy" id="78245"/>
    <lineage>
        <taxon>Bacteria</taxon>
        <taxon>Pseudomonadati</taxon>
        <taxon>Pseudomonadota</taxon>
        <taxon>Alphaproteobacteria</taxon>
        <taxon>Hyphomicrobiales</taxon>
        <taxon>Xanthobacteraceae</taxon>
        <taxon>Xanthobacter</taxon>
    </lineage>
</organism>
<evidence type="ECO:0000313" key="2">
    <source>
        <dbReference type="EMBL" id="ABS70282.1"/>
    </source>
</evidence>
<evidence type="ECO:0000313" key="3">
    <source>
        <dbReference type="Proteomes" id="UP000002417"/>
    </source>
</evidence>
<protein>
    <recommendedName>
        <fullName evidence="4">EexN family lipoprotein</fullName>
    </recommendedName>
</protein>
<dbReference type="HOGENOM" id="CLU_184395_1_2_5"/>
<name>A7IQI6_XANP2</name>
<dbReference type="AlphaFoldDB" id="A7IQI6"/>
<keyword evidence="2" id="KW-0614">Plasmid</keyword>
<evidence type="ECO:0008006" key="4">
    <source>
        <dbReference type="Google" id="ProtNLM"/>
    </source>
</evidence>
<dbReference type="EMBL" id="CP000782">
    <property type="protein sequence ID" value="ABS70282.1"/>
    <property type="molecule type" value="Genomic_DNA"/>
</dbReference>
<feature type="signal peptide" evidence="1">
    <location>
        <begin position="1"/>
        <end position="17"/>
    </location>
</feature>
<dbReference type="KEGG" id="xau:Xaut_5084"/>
<sequence length="77" mass="8272">MKRIAAFLLMLPLAACFEPGEGTYTVSDYLADDALRAEQLAKCRENPGQLAATPNCENATEADGKARLQRMNKALGG</sequence>
<accession>A7IQI6</accession>
<reference evidence="2 3" key="1">
    <citation type="submission" date="2007-07" db="EMBL/GenBank/DDBJ databases">
        <title>Complete sequence of plasmid pXAUT01 of Xanthobacter autotrophicus Py2.</title>
        <authorList>
            <consortium name="US DOE Joint Genome Institute"/>
            <person name="Copeland A."/>
            <person name="Lucas S."/>
            <person name="Lapidus A."/>
            <person name="Barry K."/>
            <person name="Glavina del Rio T."/>
            <person name="Hammon N."/>
            <person name="Israni S."/>
            <person name="Dalin E."/>
            <person name="Tice H."/>
            <person name="Pitluck S."/>
            <person name="Sims D."/>
            <person name="Brettin T."/>
            <person name="Bruce D."/>
            <person name="Detter J.C."/>
            <person name="Han C."/>
            <person name="Tapia R."/>
            <person name="Brainard J."/>
            <person name="Schmutz J."/>
            <person name="Larimer F."/>
            <person name="Land M."/>
            <person name="Hauser L."/>
            <person name="Kyrpides N."/>
            <person name="Kim E."/>
            <person name="Ensigns S.A."/>
            <person name="Richardson P."/>
        </authorList>
    </citation>
    <scope>NUCLEOTIDE SEQUENCE [LARGE SCALE GENOMIC DNA]</scope>
    <source>
        <strain evidence="3">ATCC BAA-1158 / Py2</strain>
        <plasmid evidence="3">Plasmid pXAUT01</plasmid>
    </source>
</reference>
<dbReference type="NCBIfam" id="NF033894">
    <property type="entry name" value="Eex_IncN"/>
    <property type="match status" value="1"/>
</dbReference>
<dbReference type="InterPro" id="IPR047937">
    <property type="entry name" value="Eex_IncN-like"/>
</dbReference>
<feature type="chain" id="PRO_5002711144" description="EexN family lipoprotein" evidence="1">
    <location>
        <begin position="18"/>
        <end position="77"/>
    </location>
</feature>
<dbReference type="Proteomes" id="UP000002417">
    <property type="component" value="Plasmid pXAUT01"/>
</dbReference>
<evidence type="ECO:0000256" key="1">
    <source>
        <dbReference type="SAM" id="SignalP"/>
    </source>
</evidence>
<keyword evidence="3" id="KW-1185">Reference proteome</keyword>
<geneLocation type="plasmid" evidence="2 3">
    <name>pXAUT01</name>
</geneLocation>
<dbReference type="OrthoDB" id="7306558at2"/>
<proteinExistence type="predicted"/>